<dbReference type="PRINTS" id="PR00252">
    <property type="entry name" value="NRIONCHANNEL"/>
</dbReference>
<accession>A0A8B8AA93</accession>
<feature type="transmembrane region" description="Helical" evidence="5">
    <location>
        <begin position="267"/>
        <end position="285"/>
    </location>
</feature>
<dbReference type="GeneID" id="111100467"/>
<dbReference type="SUPFAM" id="SSF63712">
    <property type="entry name" value="Nicotinic receptor ligand binding domain-like"/>
    <property type="match status" value="1"/>
</dbReference>
<evidence type="ECO:0000313" key="9">
    <source>
        <dbReference type="RefSeq" id="XP_022288095.1"/>
    </source>
</evidence>
<dbReference type="InterPro" id="IPR006029">
    <property type="entry name" value="Neurotrans-gated_channel_TM"/>
</dbReference>
<name>A0A8B8AA93_CRAVI</name>
<evidence type="ECO:0000256" key="4">
    <source>
        <dbReference type="ARBA" id="ARBA00023136"/>
    </source>
</evidence>
<comment type="similarity">
    <text evidence="5">Belongs to the ligand-gated ion channel (TC 1.A.9) family.</text>
</comment>
<evidence type="ECO:0000313" key="8">
    <source>
        <dbReference type="Proteomes" id="UP000694844"/>
    </source>
</evidence>
<dbReference type="InterPro" id="IPR036719">
    <property type="entry name" value="Neuro-gated_channel_TM_sf"/>
</dbReference>
<dbReference type="InterPro" id="IPR036734">
    <property type="entry name" value="Neur_chan_lig-bd_sf"/>
</dbReference>
<keyword evidence="5" id="KW-0813">Transport</keyword>
<dbReference type="KEGG" id="cvn:111100467"/>
<dbReference type="InterPro" id="IPR006201">
    <property type="entry name" value="Neur_channel"/>
</dbReference>
<dbReference type="FunFam" id="2.70.170.10:FF:000028">
    <property type="entry name" value="AcetylCholine Receptor"/>
    <property type="match status" value="1"/>
</dbReference>
<dbReference type="InterPro" id="IPR018000">
    <property type="entry name" value="Neurotransmitter_ion_chnl_CS"/>
</dbReference>
<dbReference type="InterPro" id="IPR038050">
    <property type="entry name" value="Neuro_actylchol_rec"/>
</dbReference>
<dbReference type="SUPFAM" id="SSF90112">
    <property type="entry name" value="Neurotransmitter-gated ion-channel transmembrane pore"/>
    <property type="match status" value="1"/>
</dbReference>
<evidence type="ECO:0000256" key="3">
    <source>
        <dbReference type="ARBA" id="ARBA00022989"/>
    </source>
</evidence>
<dbReference type="Pfam" id="PF02932">
    <property type="entry name" value="Neur_chan_memb"/>
    <property type="match status" value="1"/>
</dbReference>
<dbReference type="GO" id="GO:0016020">
    <property type="term" value="C:membrane"/>
    <property type="evidence" value="ECO:0007669"/>
    <property type="project" value="UniProtKB-SubCell"/>
</dbReference>
<protein>
    <submittedName>
        <fullName evidence="9">Neuronal acetylcholine receptor subunit alpha-6-like</fullName>
    </submittedName>
</protein>
<evidence type="ECO:0000259" key="7">
    <source>
        <dbReference type="Pfam" id="PF02932"/>
    </source>
</evidence>
<keyword evidence="4 5" id="KW-0472">Membrane</keyword>
<feature type="transmembrane region" description="Helical" evidence="5">
    <location>
        <begin position="233"/>
        <end position="255"/>
    </location>
</feature>
<feature type="chain" id="PRO_5034870397" evidence="5">
    <location>
        <begin position="25"/>
        <end position="413"/>
    </location>
</feature>
<dbReference type="PROSITE" id="PS00236">
    <property type="entry name" value="NEUROTR_ION_CHANNEL"/>
    <property type="match status" value="1"/>
</dbReference>
<evidence type="ECO:0000256" key="5">
    <source>
        <dbReference type="RuleBase" id="RU000687"/>
    </source>
</evidence>
<dbReference type="Pfam" id="PF02931">
    <property type="entry name" value="Neur_chan_LBD"/>
    <property type="match status" value="1"/>
</dbReference>
<dbReference type="OrthoDB" id="6160691at2759"/>
<dbReference type="GO" id="GO:0004888">
    <property type="term" value="F:transmembrane signaling receptor activity"/>
    <property type="evidence" value="ECO:0007669"/>
    <property type="project" value="InterPro"/>
</dbReference>
<evidence type="ECO:0000256" key="2">
    <source>
        <dbReference type="ARBA" id="ARBA00022692"/>
    </source>
</evidence>
<dbReference type="RefSeq" id="XP_022288095.1">
    <property type="nucleotide sequence ID" value="XM_022432387.1"/>
</dbReference>
<comment type="subcellular location">
    <subcellularLocation>
        <location evidence="1">Membrane</location>
        <topology evidence="1">Multi-pass membrane protein</topology>
    </subcellularLocation>
</comment>
<gene>
    <name evidence="9" type="primary">LOC111100467</name>
</gene>
<keyword evidence="8" id="KW-1185">Reference proteome</keyword>
<keyword evidence="2 5" id="KW-0812">Transmembrane</keyword>
<feature type="transmembrane region" description="Helical" evidence="5">
    <location>
        <begin position="390"/>
        <end position="411"/>
    </location>
</feature>
<feature type="domain" description="Neurotransmitter-gated ion-channel ligand-binding" evidence="6">
    <location>
        <begin position="31"/>
        <end position="231"/>
    </location>
</feature>
<dbReference type="Proteomes" id="UP000694844">
    <property type="component" value="Chromosome 6"/>
</dbReference>
<keyword evidence="5" id="KW-0406">Ion transport</keyword>
<sequence>MRVSVIRRLTILMTLCIWVCSVKTQTSGDLKQLISDVFDSYSNKIRPVLNQSDPLNLDVSFYLSSITEVNEVKEKLVTTGYLELSWTDEHLTWTPSDYNNTQEIFVPQNDIWKPDLVLKNGFKKFEELGGSFYYMMIMSDGKVFWEPFQVFETRCSMNIYNFPFDSQSCDIKFVTWSHYAEQIEITKSSKGIQFYEYEENSVWNIKSTSSEIKTEDSESELKFTIKLQRKPQYYIMNIILPVVLLGFLNILVFVIPADAGEKMSFSVTVFLSFAVFLTIISTLLPTSSENIPIIAMYLVIQLINGVFALIISAFQLRLRHRDEHEEISSLWTKIINLQQKMRCKRRPIVKVEPLDSNLNHKEDLKSNPTNGNITDVTFGWNHVASSIDFFAFWSFLVTNVIINIIMFSMAATD</sequence>
<dbReference type="Gene3D" id="2.70.170.10">
    <property type="entry name" value="Neurotransmitter-gated ion-channel ligand-binding domain"/>
    <property type="match status" value="1"/>
</dbReference>
<feature type="signal peptide" evidence="5">
    <location>
        <begin position="1"/>
        <end position="24"/>
    </location>
</feature>
<evidence type="ECO:0000256" key="1">
    <source>
        <dbReference type="ARBA" id="ARBA00004141"/>
    </source>
</evidence>
<organism evidence="8 9">
    <name type="scientific">Crassostrea virginica</name>
    <name type="common">Eastern oyster</name>
    <dbReference type="NCBI Taxonomy" id="6565"/>
    <lineage>
        <taxon>Eukaryota</taxon>
        <taxon>Metazoa</taxon>
        <taxon>Spiralia</taxon>
        <taxon>Lophotrochozoa</taxon>
        <taxon>Mollusca</taxon>
        <taxon>Bivalvia</taxon>
        <taxon>Autobranchia</taxon>
        <taxon>Pteriomorphia</taxon>
        <taxon>Ostreida</taxon>
        <taxon>Ostreoidea</taxon>
        <taxon>Ostreidae</taxon>
        <taxon>Crassostrea</taxon>
    </lineage>
</organism>
<keyword evidence="3 5" id="KW-1133">Transmembrane helix</keyword>
<dbReference type="GO" id="GO:0005230">
    <property type="term" value="F:extracellular ligand-gated monoatomic ion channel activity"/>
    <property type="evidence" value="ECO:0007669"/>
    <property type="project" value="InterPro"/>
</dbReference>
<proteinExistence type="inferred from homology"/>
<feature type="transmembrane region" description="Helical" evidence="5">
    <location>
        <begin position="291"/>
        <end position="314"/>
    </location>
</feature>
<feature type="domain" description="Neurotransmitter-gated ion-channel transmembrane" evidence="7">
    <location>
        <begin position="238"/>
        <end position="347"/>
    </location>
</feature>
<dbReference type="CDD" id="cd19051">
    <property type="entry name" value="LGIC_TM_cation"/>
    <property type="match status" value="1"/>
</dbReference>
<reference evidence="9" key="1">
    <citation type="submission" date="2025-08" db="UniProtKB">
        <authorList>
            <consortium name="RefSeq"/>
        </authorList>
    </citation>
    <scope>IDENTIFICATION</scope>
    <source>
        <tissue evidence="9">Whole sample</tissue>
    </source>
</reference>
<evidence type="ECO:0000259" key="6">
    <source>
        <dbReference type="Pfam" id="PF02931"/>
    </source>
</evidence>
<dbReference type="Gene3D" id="1.20.58.390">
    <property type="entry name" value="Neurotransmitter-gated ion-channel transmembrane domain"/>
    <property type="match status" value="1"/>
</dbReference>
<keyword evidence="5" id="KW-0732">Signal</keyword>
<dbReference type="PANTHER" id="PTHR18945">
    <property type="entry name" value="NEUROTRANSMITTER GATED ION CHANNEL"/>
    <property type="match status" value="1"/>
</dbReference>
<dbReference type="AlphaFoldDB" id="A0A8B8AA93"/>
<dbReference type="CDD" id="cd18989">
    <property type="entry name" value="LGIC_ECD_cation"/>
    <property type="match status" value="1"/>
</dbReference>
<dbReference type="InterPro" id="IPR006202">
    <property type="entry name" value="Neur_chan_lig-bd"/>
</dbReference>
<keyword evidence="5" id="KW-0407">Ion channel</keyword>